<reference evidence="1 2" key="1">
    <citation type="submission" date="2019-03" db="EMBL/GenBank/DDBJ databases">
        <title>Genomic Encyclopedia of Type Strains, Phase IV (KMG-IV): sequencing the most valuable type-strain genomes for metagenomic binning, comparative biology and taxonomic classification.</title>
        <authorList>
            <person name="Goeker M."/>
        </authorList>
    </citation>
    <scope>NUCLEOTIDE SEQUENCE [LARGE SCALE GENOMIC DNA]</scope>
    <source>
        <strain evidence="1 2">DSM 13587</strain>
    </source>
</reference>
<proteinExistence type="predicted"/>
<evidence type="ECO:0000313" key="2">
    <source>
        <dbReference type="Proteomes" id="UP000295717"/>
    </source>
</evidence>
<gene>
    <name evidence="1" type="ORF">EDC35_10887</name>
</gene>
<dbReference type="Proteomes" id="UP000295717">
    <property type="component" value="Unassembled WGS sequence"/>
</dbReference>
<protein>
    <submittedName>
        <fullName evidence="1">Uncharacterized protein</fullName>
    </submittedName>
</protein>
<name>A0A4R3MVP9_9GAMM</name>
<keyword evidence="2" id="KW-1185">Reference proteome</keyword>
<organism evidence="1 2">
    <name type="scientific">Thiobaca trueperi</name>
    <dbReference type="NCBI Taxonomy" id="127458"/>
    <lineage>
        <taxon>Bacteria</taxon>
        <taxon>Pseudomonadati</taxon>
        <taxon>Pseudomonadota</taxon>
        <taxon>Gammaproteobacteria</taxon>
        <taxon>Chromatiales</taxon>
        <taxon>Chromatiaceae</taxon>
        <taxon>Thiobaca</taxon>
    </lineage>
</organism>
<comment type="caution">
    <text evidence="1">The sequence shown here is derived from an EMBL/GenBank/DDBJ whole genome shotgun (WGS) entry which is preliminary data.</text>
</comment>
<dbReference type="EMBL" id="SMAO01000008">
    <property type="protein sequence ID" value="TCT19481.1"/>
    <property type="molecule type" value="Genomic_DNA"/>
</dbReference>
<accession>A0A4R3MVP9</accession>
<dbReference type="AlphaFoldDB" id="A0A4R3MVP9"/>
<sequence length="256" mass="27589">MSPHDVLCVLLERLGANDGTAVLISEHELTHWPTAAVAVLKSQGMLVKASPASSVVCPGCEDECVMPVHVLNYPTGRAAFVVCGRRNDVCRVPVASNQLEQWQTSANLIADLLARLLGLRRPSASDTADSARWEVGLFKGRQHSGHLVLLPDGGSLKLTLAGHSVALGDLLFLESQRFEVDRRALTRLVDQPIAGGGDQESAAQRRERLQKRVDAERARGNGAFNKTVAEEEGIGVSRLKQILAAKPEPPKAGSKW</sequence>
<dbReference type="RefSeq" id="WP_132977994.1">
    <property type="nucleotide sequence ID" value="NZ_SMAO01000008.1"/>
</dbReference>
<evidence type="ECO:0000313" key="1">
    <source>
        <dbReference type="EMBL" id="TCT19481.1"/>
    </source>
</evidence>
<dbReference type="OrthoDB" id="5800819at2"/>